<reference evidence="2" key="1">
    <citation type="submission" date="2021-02" db="EMBL/GenBank/DDBJ databases">
        <title>Genomic Encyclopedia of Type Strains, Phase IV (KMG-V): Genome sequencing to study the core and pangenomes of soil and plant-associated prokaryotes.</title>
        <authorList>
            <person name="Whitman W."/>
        </authorList>
    </citation>
    <scope>NUCLEOTIDE SEQUENCE</scope>
    <source>
        <strain evidence="2">USDA 406</strain>
    </source>
</reference>
<evidence type="ECO:0000313" key="2">
    <source>
        <dbReference type="EMBL" id="MBP1298290.1"/>
    </source>
</evidence>
<dbReference type="AlphaFoldDB" id="A0A1E3EN41"/>
<accession>A0A1E3EN41</accession>
<keyword evidence="5" id="KW-1185">Reference proteome</keyword>
<feature type="transmembrane region" description="Helical" evidence="1">
    <location>
        <begin position="36"/>
        <end position="63"/>
    </location>
</feature>
<comment type="caution">
    <text evidence="2">The sequence shown here is derived from an EMBL/GenBank/DDBJ whole genome shotgun (WGS) entry which is preliminary data.</text>
</comment>
<name>A0A1E3EN41_BRAEL</name>
<evidence type="ECO:0000256" key="1">
    <source>
        <dbReference type="SAM" id="Phobius"/>
    </source>
</evidence>
<keyword evidence="1" id="KW-1133">Transmembrane helix</keyword>
<protein>
    <submittedName>
        <fullName evidence="2">Uncharacterized protein</fullName>
    </submittedName>
</protein>
<dbReference type="EMBL" id="JBGBZA010000002">
    <property type="protein sequence ID" value="MEY9316154.1"/>
    <property type="molecule type" value="Genomic_DNA"/>
</dbReference>
<organism evidence="2 4">
    <name type="scientific">Bradyrhizobium elkanii</name>
    <dbReference type="NCBI Taxonomy" id="29448"/>
    <lineage>
        <taxon>Bacteria</taxon>
        <taxon>Pseudomonadati</taxon>
        <taxon>Pseudomonadota</taxon>
        <taxon>Alphaproteobacteria</taxon>
        <taxon>Hyphomicrobiales</taxon>
        <taxon>Nitrobacteraceae</taxon>
        <taxon>Bradyrhizobium</taxon>
    </lineage>
</organism>
<dbReference type="Proteomes" id="UP000673383">
    <property type="component" value="Unassembled WGS sequence"/>
</dbReference>
<evidence type="ECO:0000313" key="5">
    <source>
        <dbReference type="Proteomes" id="UP001565471"/>
    </source>
</evidence>
<keyword evidence="1" id="KW-0472">Membrane</keyword>
<dbReference type="EMBL" id="JAFICZ010000001">
    <property type="protein sequence ID" value="MBP1298290.1"/>
    <property type="molecule type" value="Genomic_DNA"/>
</dbReference>
<evidence type="ECO:0000313" key="4">
    <source>
        <dbReference type="Proteomes" id="UP000673383"/>
    </source>
</evidence>
<dbReference type="OrthoDB" id="8400547at2"/>
<dbReference type="GeneID" id="92955447"/>
<reference evidence="3 5" key="2">
    <citation type="submission" date="2024-07" db="EMBL/GenBank/DDBJ databases">
        <title>Genomic Encyclopedia of Type Strains, Phase V (KMG-V): Genome sequencing to study the core and pangenomes of soil and plant-associated prokaryotes.</title>
        <authorList>
            <person name="Whitman W."/>
        </authorList>
    </citation>
    <scope>NUCLEOTIDE SEQUENCE [LARGE SCALE GENOMIC DNA]</scope>
    <source>
        <strain evidence="3 5">USDA 415</strain>
    </source>
</reference>
<feature type="transmembrane region" description="Helical" evidence="1">
    <location>
        <begin position="7"/>
        <end position="30"/>
    </location>
</feature>
<dbReference type="Proteomes" id="UP001565471">
    <property type="component" value="Unassembled WGS sequence"/>
</dbReference>
<keyword evidence="1" id="KW-0812">Transmembrane</keyword>
<sequence>MIKVLKVVAHIGWAVSMIGLGTLIGASYGWAHHGWIGAIALGIVGFSVGAFLAIDPLIVLEFLHGSL</sequence>
<proteinExistence type="predicted"/>
<evidence type="ECO:0000313" key="3">
    <source>
        <dbReference type="EMBL" id="MEY9316154.1"/>
    </source>
</evidence>
<dbReference type="RefSeq" id="WP_018271114.1">
    <property type="nucleotide sequence ID" value="NZ_BJNL01000001.1"/>
</dbReference>
<gene>
    <name evidence="3" type="ORF">ABIF29_002953</name>
    <name evidence="2" type="ORF">JOH49_008043</name>
</gene>